<dbReference type="AlphaFoldDB" id="A0A1T5AIB8"/>
<dbReference type="InterPro" id="IPR016161">
    <property type="entry name" value="Ald_DH/histidinol_DH"/>
</dbReference>
<proteinExistence type="predicted"/>
<gene>
    <name evidence="3" type="ORF">SAMN05660866_00971</name>
</gene>
<feature type="domain" description="Aldehyde dehydrogenase" evidence="2">
    <location>
        <begin position="1"/>
        <end position="46"/>
    </location>
</feature>
<dbReference type="InterPro" id="IPR015590">
    <property type="entry name" value="Aldehyde_DH_dom"/>
</dbReference>
<keyword evidence="1" id="KW-0560">Oxidoreductase</keyword>
<protein>
    <submittedName>
        <fullName evidence="3">Aldehyde dehydrogenase family protein</fullName>
    </submittedName>
</protein>
<name>A0A1T5AIB8_9FLAO</name>
<keyword evidence="4" id="KW-1185">Reference proteome</keyword>
<organism evidence="3 4">
    <name type="scientific">Maribacter arcticus</name>
    <dbReference type="NCBI Taxonomy" id="561365"/>
    <lineage>
        <taxon>Bacteria</taxon>
        <taxon>Pseudomonadati</taxon>
        <taxon>Bacteroidota</taxon>
        <taxon>Flavobacteriia</taxon>
        <taxon>Flavobacteriales</taxon>
        <taxon>Flavobacteriaceae</taxon>
        <taxon>Maribacter</taxon>
    </lineage>
</organism>
<reference evidence="4" key="1">
    <citation type="submission" date="2017-02" db="EMBL/GenBank/DDBJ databases">
        <authorList>
            <person name="Varghese N."/>
            <person name="Submissions S."/>
        </authorList>
    </citation>
    <scope>NUCLEOTIDE SEQUENCE [LARGE SCALE GENOMIC DNA]</scope>
    <source>
        <strain evidence="4">DSM 23546</strain>
    </source>
</reference>
<dbReference type="SUPFAM" id="SSF53720">
    <property type="entry name" value="ALDH-like"/>
    <property type="match status" value="1"/>
</dbReference>
<evidence type="ECO:0000256" key="1">
    <source>
        <dbReference type="ARBA" id="ARBA00023002"/>
    </source>
</evidence>
<dbReference type="Gene3D" id="3.40.605.10">
    <property type="entry name" value="Aldehyde Dehydrogenase, Chain A, domain 1"/>
    <property type="match status" value="1"/>
</dbReference>
<evidence type="ECO:0000259" key="2">
    <source>
        <dbReference type="Pfam" id="PF00171"/>
    </source>
</evidence>
<dbReference type="InterPro" id="IPR016162">
    <property type="entry name" value="Ald_DH_N"/>
</dbReference>
<evidence type="ECO:0000313" key="3">
    <source>
        <dbReference type="EMBL" id="SKB34507.1"/>
    </source>
</evidence>
<dbReference type="Proteomes" id="UP000190339">
    <property type="component" value="Unassembled WGS sequence"/>
</dbReference>
<dbReference type="GO" id="GO:0016491">
    <property type="term" value="F:oxidoreductase activity"/>
    <property type="evidence" value="ECO:0007669"/>
    <property type="project" value="UniProtKB-KW"/>
</dbReference>
<dbReference type="Pfam" id="PF00171">
    <property type="entry name" value="Aldedh"/>
    <property type="match status" value="1"/>
</dbReference>
<dbReference type="STRING" id="561365.SAMN05660866_00971"/>
<sequence length="57" mass="6527">MPKQERSELLTKVADLLLDRKVEYAELIPKEMGKPILQSISEIEKCPLVRLSKSLFA</sequence>
<evidence type="ECO:0000313" key="4">
    <source>
        <dbReference type="Proteomes" id="UP000190339"/>
    </source>
</evidence>
<accession>A0A1T5AIB8</accession>
<dbReference type="EMBL" id="FUYL01000002">
    <property type="protein sequence ID" value="SKB34507.1"/>
    <property type="molecule type" value="Genomic_DNA"/>
</dbReference>